<keyword evidence="1" id="KW-0812">Transmembrane</keyword>
<dbReference type="Proteomes" id="UP001194469">
    <property type="component" value="Unassembled WGS sequence"/>
</dbReference>
<protein>
    <submittedName>
        <fullName evidence="2">DUF202 domain-containing protein</fullName>
    </submittedName>
</protein>
<dbReference type="EMBL" id="VRYY01000783">
    <property type="protein sequence ID" value="MBG3878926.1"/>
    <property type="molecule type" value="Genomic_DNA"/>
</dbReference>
<comment type="caution">
    <text evidence="2">The sequence shown here is derived from an EMBL/GenBank/DDBJ whole genome shotgun (WGS) entry which is preliminary data.</text>
</comment>
<gene>
    <name evidence="2" type="ORF">FVW20_18475</name>
</gene>
<evidence type="ECO:0000256" key="1">
    <source>
        <dbReference type="SAM" id="Phobius"/>
    </source>
</evidence>
<organism evidence="2 3">
    <name type="scientific">Nitratidesulfovibrio oxamicus</name>
    <dbReference type="NCBI Taxonomy" id="32016"/>
    <lineage>
        <taxon>Bacteria</taxon>
        <taxon>Pseudomonadati</taxon>
        <taxon>Thermodesulfobacteriota</taxon>
        <taxon>Desulfovibrionia</taxon>
        <taxon>Desulfovibrionales</taxon>
        <taxon>Desulfovibrionaceae</taxon>
        <taxon>Nitratidesulfovibrio</taxon>
    </lineage>
</organism>
<evidence type="ECO:0000313" key="2">
    <source>
        <dbReference type="EMBL" id="MBG3878926.1"/>
    </source>
</evidence>
<feature type="transmembrane region" description="Helical" evidence="1">
    <location>
        <begin position="48"/>
        <end position="69"/>
    </location>
</feature>
<reference evidence="2 3" key="1">
    <citation type="submission" date="2019-08" db="EMBL/GenBank/DDBJ databases">
        <authorList>
            <person name="Luo N."/>
        </authorList>
    </citation>
    <scope>NUCLEOTIDE SEQUENCE [LARGE SCALE GENOMIC DNA]</scope>
    <source>
        <strain evidence="2 3">NCIMB 9442</strain>
    </source>
</reference>
<feature type="transmembrane region" description="Helical" evidence="1">
    <location>
        <begin position="75"/>
        <end position="97"/>
    </location>
</feature>
<sequence length="125" mass="13778">MDFQAVAPAPPVDHDEPTCPPPPAPIIINEAQLVLAEKRTSLAALRTGIAIVALPMSLTTFLIATSRYYDTEDVLHFLLPVGALNLALLVLGTWLSLRAVRRLRQQEQTLRLLKERNGALAEFLK</sequence>
<evidence type="ECO:0000313" key="3">
    <source>
        <dbReference type="Proteomes" id="UP001194469"/>
    </source>
</evidence>
<keyword evidence="1" id="KW-1133">Transmembrane helix</keyword>
<proteinExistence type="predicted"/>
<keyword evidence="1" id="KW-0472">Membrane</keyword>
<keyword evidence="3" id="KW-1185">Reference proteome</keyword>
<accession>A0ABS0JAI6</accession>
<name>A0ABS0JAI6_9BACT</name>